<evidence type="ECO:0000256" key="6">
    <source>
        <dbReference type="SAM" id="MobiDB-lite"/>
    </source>
</evidence>
<dbReference type="Gene3D" id="2.60.120.620">
    <property type="entry name" value="q2cbj1_9rhob like domain"/>
    <property type="match status" value="1"/>
</dbReference>
<keyword evidence="7" id="KW-0472">Membrane</keyword>
<comment type="caution">
    <text evidence="9">The sequence shown here is derived from an EMBL/GenBank/DDBJ whole genome shotgun (WGS) entry which is preliminary data.</text>
</comment>
<dbReference type="PROSITE" id="PS51471">
    <property type="entry name" value="FE2OG_OXY"/>
    <property type="match status" value="1"/>
</dbReference>
<dbReference type="Pfam" id="PF12271">
    <property type="entry name" value="Chs7"/>
    <property type="match status" value="1"/>
</dbReference>
<feature type="transmembrane region" description="Helical" evidence="7">
    <location>
        <begin position="309"/>
        <end position="330"/>
    </location>
</feature>
<dbReference type="EMBL" id="JBBXMP010000003">
    <property type="protein sequence ID" value="KAL0071490.1"/>
    <property type="molecule type" value="Genomic_DNA"/>
</dbReference>
<feature type="compositionally biased region" description="Polar residues" evidence="6">
    <location>
        <begin position="8"/>
        <end position="28"/>
    </location>
</feature>
<reference evidence="9 10" key="1">
    <citation type="submission" date="2024-05" db="EMBL/GenBank/DDBJ databases">
        <title>A draft genome resource for the thread blight pathogen Marasmius tenuissimus strain MS-2.</title>
        <authorList>
            <person name="Yulfo-Soto G.E."/>
            <person name="Baruah I.K."/>
            <person name="Amoako-Attah I."/>
            <person name="Bukari Y."/>
            <person name="Meinhardt L.W."/>
            <person name="Bailey B.A."/>
            <person name="Cohen S.P."/>
        </authorList>
    </citation>
    <scope>NUCLEOTIDE SEQUENCE [LARGE SCALE GENOMIC DNA]</scope>
    <source>
        <strain evidence="9 10">MS-2</strain>
    </source>
</reference>
<comment type="cofactor">
    <cofactor evidence="1">
        <name>L-ascorbate</name>
        <dbReference type="ChEBI" id="CHEBI:38290"/>
    </cofactor>
</comment>
<feature type="transmembrane region" description="Helical" evidence="7">
    <location>
        <begin position="249"/>
        <end position="269"/>
    </location>
</feature>
<accession>A0ABR3ABZ7</accession>
<keyword evidence="2" id="KW-0479">Metal-binding</keyword>
<keyword evidence="4" id="KW-0560">Oxidoreductase</keyword>
<evidence type="ECO:0000313" key="9">
    <source>
        <dbReference type="EMBL" id="KAL0071490.1"/>
    </source>
</evidence>
<dbReference type="InterPro" id="IPR022057">
    <property type="entry name" value="Chs7"/>
</dbReference>
<keyword evidence="7" id="KW-0812">Transmembrane</keyword>
<evidence type="ECO:0000256" key="2">
    <source>
        <dbReference type="ARBA" id="ARBA00022723"/>
    </source>
</evidence>
<evidence type="ECO:0000313" key="10">
    <source>
        <dbReference type="Proteomes" id="UP001437256"/>
    </source>
</evidence>
<organism evidence="9 10">
    <name type="scientific">Marasmius tenuissimus</name>
    <dbReference type="NCBI Taxonomy" id="585030"/>
    <lineage>
        <taxon>Eukaryota</taxon>
        <taxon>Fungi</taxon>
        <taxon>Dikarya</taxon>
        <taxon>Basidiomycota</taxon>
        <taxon>Agaricomycotina</taxon>
        <taxon>Agaricomycetes</taxon>
        <taxon>Agaricomycetidae</taxon>
        <taxon>Agaricales</taxon>
        <taxon>Marasmiineae</taxon>
        <taxon>Marasmiaceae</taxon>
        <taxon>Marasmius</taxon>
    </lineage>
</organism>
<evidence type="ECO:0000256" key="1">
    <source>
        <dbReference type="ARBA" id="ARBA00001961"/>
    </source>
</evidence>
<feature type="region of interest" description="Disordered" evidence="6">
    <location>
        <begin position="1"/>
        <end position="32"/>
    </location>
</feature>
<dbReference type="InterPro" id="IPR006620">
    <property type="entry name" value="Pro_4_hyd_alph"/>
</dbReference>
<evidence type="ECO:0000256" key="3">
    <source>
        <dbReference type="ARBA" id="ARBA00022964"/>
    </source>
</evidence>
<dbReference type="PANTHER" id="PTHR35329:SF1">
    <property type="entry name" value="CHITIN SYNTHASE EXPORT CHAPERONE"/>
    <property type="match status" value="1"/>
</dbReference>
<proteinExistence type="predicted"/>
<evidence type="ECO:0000256" key="5">
    <source>
        <dbReference type="ARBA" id="ARBA00023004"/>
    </source>
</evidence>
<feature type="domain" description="Fe2OG dioxygenase" evidence="8">
    <location>
        <begin position="121"/>
        <end position="233"/>
    </location>
</feature>
<protein>
    <recommendedName>
        <fullName evidence="8">Fe2OG dioxygenase domain-containing protein</fullName>
    </recommendedName>
</protein>
<keyword evidence="10" id="KW-1185">Reference proteome</keyword>
<name>A0ABR3ABZ7_9AGAR</name>
<evidence type="ECO:0000256" key="7">
    <source>
        <dbReference type="SAM" id="Phobius"/>
    </source>
</evidence>
<dbReference type="SMART" id="SM00702">
    <property type="entry name" value="P4Hc"/>
    <property type="match status" value="1"/>
</dbReference>
<dbReference type="Proteomes" id="UP001437256">
    <property type="component" value="Unassembled WGS sequence"/>
</dbReference>
<feature type="transmembrane region" description="Helical" evidence="7">
    <location>
        <begin position="281"/>
        <end position="297"/>
    </location>
</feature>
<gene>
    <name evidence="9" type="ORF">AAF712_001347</name>
</gene>
<dbReference type="PANTHER" id="PTHR35329">
    <property type="entry name" value="CHITIN SYNTHASE EXPORT CHAPERONE"/>
    <property type="match status" value="1"/>
</dbReference>
<keyword evidence="3" id="KW-0223">Dioxygenase</keyword>
<sequence length="364" mass="39734">MAKKAGSGKQQASNDTARKPQATQSTPTFPHIGPKVTIPSHVILTDQIILLNNFLNALECQAFIKMIEMLPLELTPPKKRGEAERVNYRFSMQSPTFAEKLFSLLLPHLPQLDTGNGIRRRPVACNPNIRLYKYTPSQHFGAHYDDSVVDSATGYRSEWTILVYLSGVEDGVEGGETLFYKTEKRKPNDTITAPLTRGTALLHRHGQHCMLHEGSKVLKGIKNSVTAPVGINPDCGITRAGQEGSLGNIANIIVCGLSIFLVIGLVVLVERRKAAVGRVEFRTLLIIYLLTLPFQLLTNGSLLEQGSTALVALTAIHAGLVATLFWSLLFNALVATQFVEDGTISSMLASVVQICPTVPCLMLH</sequence>
<evidence type="ECO:0000256" key="4">
    <source>
        <dbReference type="ARBA" id="ARBA00023002"/>
    </source>
</evidence>
<evidence type="ECO:0000259" key="8">
    <source>
        <dbReference type="PROSITE" id="PS51471"/>
    </source>
</evidence>
<dbReference type="InterPro" id="IPR005123">
    <property type="entry name" value="Oxoglu/Fe-dep_dioxygenase_dom"/>
</dbReference>
<keyword evidence="7" id="KW-1133">Transmembrane helix</keyword>
<keyword evidence="5" id="KW-0408">Iron</keyword>